<sequence>MKLEKPFNTDLLYNHIVHYYIDKKGYDKETANVIAQKIITKESQRRICKDKRCRHMSHEHVKNQGTCFVLHCPCTKFVI</sequence>
<dbReference type="AlphaFoldDB" id="A0A075HXZ0"/>
<name>A0A075HXZ0_9ARCH</name>
<accession>A0A075HXZ0</accession>
<dbReference type="EMBL" id="KF901186">
    <property type="protein sequence ID" value="AIF21256.1"/>
    <property type="molecule type" value="Genomic_DNA"/>
</dbReference>
<evidence type="ECO:0000313" key="1">
    <source>
        <dbReference type="EMBL" id="AIF21256.1"/>
    </source>
</evidence>
<reference evidence="1" key="1">
    <citation type="journal article" date="2014" name="Genome Biol. Evol.">
        <title>Pangenome evidence for extensive interdomain horizontal transfer affecting lineage core and shell genes in uncultured planktonic thaumarchaeota and euryarchaeota.</title>
        <authorList>
            <person name="Deschamps P."/>
            <person name="Zivanovic Y."/>
            <person name="Moreira D."/>
            <person name="Rodriguez-Valera F."/>
            <person name="Lopez-Garcia P."/>
        </authorList>
    </citation>
    <scope>NUCLEOTIDE SEQUENCE</scope>
</reference>
<protein>
    <submittedName>
        <fullName evidence="1">Uncharacterized protein</fullName>
    </submittedName>
</protein>
<organism evidence="1">
    <name type="scientific">uncultured marine thaumarchaeote KM3_99_A02</name>
    <dbReference type="NCBI Taxonomy" id="1456353"/>
    <lineage>
        <taxon>Archaea</taxon>
        <taxon>Nitrososphaerota</taxon>
        <taxon>environmental samples</taxon>
    </lineage>
</organism>
<proteinExistence type="predicted"/>